<name>Q3IBN1_9BACT</name>
<dbReference type="InterPro" id="IPR007684">
    <property type="entry name" value="Znf_Ogr/Delta"/>
</dbReference>
<dbReference type="AlphaFoldDB" id="Q3IBN1"/>
<organism evidence="2">
    <name type="scientific">uncultured sulfate-reducing bacterium</name>
    <dbReference type="NCBI Taxonomy" id="153939"/>
    <lineage>
        <taxon>Bacteria</taxon>
        <taxon>environmental samples</taxon>
    </lineage>
</organism>
<dbReference type="Pfam" id="PF04606">
    <property type="entry name" value="Ogr_Delta"/>
    <property type="match status" value="1"/>
</dbReference>
<feature type="domain" description="Zinc finger Ogr/Delta-type" evidence="1">
    <location>
        <begin position="7"/>
        <end position="51"/>
    </location>
</feature>
<evidence type="ECO:0000313" key="2">
    <source>
        <dbReference type="EMBL" id="CAJ31181.1"/>
    </source>
</evidence>
<reference evidence="2" key="1">
    <citation type="journal article" date="2005" name="J. Bacteriol.">
        <title>Clustered genes related to sulfate respiration in uncultured prokaryotes support the theory of their concomitant horizontal transfer.</title>
        <authorList>
            <person name="Mussmann M."/>
            <person name="Richter M."/>
            <person name="Lombardot T."/>
            <person name="Meyerdierks A."/>
            <person name="Kuever J."/>
            <person name="Kube M."/>
            <person name="Glockner F.O."/>
            <person name="Amann R."/>
        </authorList>
    </citation>
    <scope>NUCLEOTIDE SEQUENCE</scope>
</reference>
<protein>
    <recommendedName>
        <fullName evidence="1">Zinc finger Ogr/Delta-type domain-containing protein</fullName>
    </recommendedName>
</protein>
<accession>Q3IBN1</accession>
<dbReference type="EMBL" id="CT025835">
    <property type="protein sequence ID" value="CAJ31181.1"/>
    <property type="molecule type" value="Genomic_DNA"/>
</dbReference>
<sequence>MNDKGNKCPHCGGKLSRWCPPPESAWGAGDLRVCFNDECSYYAHGWQWMKDNYQQHASYRYRYDPKNGDEGPLPVWSADALRDCIVDEKEKE</sequence>
<evidence type="ECO:0000259" key="1">
    <source>
        <dbReference type="Pfam" id="PF04606"/>
    </source>
</evidence>
<proteinExistence type="predicted"/>
<gene>
    <name evidence="2" type="ORF">39f70024</name>
</gene>